<protein>
    <submittedName>
        <fullName evidence="4">2-hydroxy-acid oxidase</fullName>
    </submittedName>
</protein>
<dbReference type="SUPFAM" id="SSF55103">
    <property type="entry name" value="FAD-linked oxidases, C-terminal domain"/>
    <property type="match status" value="1"/>
</dbReference>
<dbReference type="InterPro" id="IPR016164">
    <property type="entry name" value="FAD-linked_Oxase-like_C"/>
</dbReference>
<dbReference type="Gene3D" id="3.30.465.10">
    <property type="match status" value="1"/>
</dbReference>
<dbReference type="GO" id="GO:0071949">
    <property type="term" value="F:FAD binding"/>
    <property type="evidence" value="ECO:0007669"/>
    <property type="project" value="InterPro"/>
</dbReference>
<evidence type="ECO:0000259" key="3">
    <source>
        <dbReference type="PROSITE" id="PS51387"/>
    </source>
</evidence>
<keyword evidence="2" id="KW-0274">FAD</keyword>
<dbReference type="Proteomes" id="UP000249185">
    <property type="component" value="Unassembled WGS sequence"/>
</dbReference>
<feature type="domain" description="FAD-binding PCMH-type" evidence="3">
    <location>
        <begin position="1"/>
        <end position="178"/>
    </location>
</feature>
<dbReference type="AlphaFoldDB" id="A0A2W5Q707"/>
<evidence type="ECO:0000313" key="4">
    <source>
        <dbReference type="EMBL" id="PZQ50493.1"/>
    </source>
</evidence>
<evidence type="ECO:0000313" key="5">
    <source>
        <dbReference type="Proteomes" id="UP000249185"/>
    </source>
</evidence>
<gene>
    <name evidence="4" type="ORF">DI556_08050</name>
</gene>
<keyword evidence="1" id="KW-0285">Flavoprotein</keyword>
<dbReference type="Pfam" id="PF01565">
    <property type="entry name" value="FAD_binding_4"/>
    <property type="match status" value="1"/>
</dbReference>
<dbReference type="Gene3D" id="3.30.43.10">
    <property type="entry name" value="Uridine Diphospho-n-acetylenolpyruvylglucosamine Reductase, domain 2"/>
    <property type="match status" value="1"/>
</dbReference>
<name>A0A2W5Q707_RHOSU</name>
<dbReference type="EMBL" id="QFPW01000004">
    <property type="protein sequence ID" value="PZQ50493.1"/>
    <property type="molecule type" value="Genomic_DNA"/>
</dbReference>
<accession>A0A2W5Q707</accession>
<evidence type="ECO:0000256" key="1">
    <source>
        <dbReference type="ARBA" id="ARBA00022630"/>
    </source>
</evidence>
<organism evidence="4 5">
    <name type="scientific">Rhodovulum sulfidophilum</name>
    <name type="common">Rhodobacter sulfidophilus</name>
    <dbReference type="NCBI Taxonomy" id="35806"/>
    <lineage>
        <taxon>Bacteria</taxon>
        <taxon>Pseudomonadati</taxon>
        <taxon>Pseudomonadota</taxon>
        <taxon>Alphaproteobacteria</taxon>
        <taxon>Rhodobacterales</taxon>
        <taxon>Paracoccaceae</taxon>
        <taxon>Rhodovulum</taxon>
    </lineage>
</organism>
<dbReference type="InterPro" id="IPR036318">
    <property type="entry name" value="FAD-bd_PCMH-like_sf"/>
</dbReference>
<dbReference type="InterPro" id="IPR016167">
    <property type="entry name" value="FAD-bd_PCMH_sub1"/>
</dbReference>
<reference evidence="4 5" key="1">
    <citation type="submission" date="2017-08" db="EMBL/GenBank/DDBJ databases">
        <title>Infants hospitalized years apart are colonized by the same room-sourced microbial strains.</title>
        <authorList>
            <person name="Brooks B."/>
            <person name="Olm M.R."/>
            <person name="Firek B.A."/>
            <person name="Baker R."/>
            <person name="Thomas B.C."/>
            <person name="Morowitz M.J."/>
            <person name="Banfield J.F."/>
        </authorList>
    </citation>
    <scope>NUCLEOTIDE SEQUENCE [LARGE SCALE GENOMIC DNA]</scope>
    <source>
        <strain evidence="4">S2_005_002_R2_34</strain>
    </source>
</reference>
<dbReference type="SUPFAM" id="SSF56176">
    <property type="entry name" value="FAD-binding/transporter-associated domain-like"/>
    <property type="match status" value="1"/>
</dbReference>
<dbReference type="GO" id="GO:0003824">
    <property type="term" value="F:catalytic activity"/>
    <property type="evidence" value="ECO:0007669"/>
    <property type="project" value="InterPro"/>
</dbReference>
<dbReference type="PANTHER" id="PTHR11748:SF103">
    <property type="entry name" value="GLYCOLATE OXIDASE SUBUNIT GLCE"/>
    <property type="match status" value="1"/>
</dbReference>
<dbReference type="InterPro" id="IPR006094">
    <property type="entry name" value="Oxid_FAD_bind_N"/>
</dbReference>
<proteinExistence type="predicted"/>
<dbReference type="PANTHER" id="PTHR11748">
    <property type="entry name" value="D-LACTATE DEHYDROGENASE"/>
    <property type="match status" value="1"/>
</dbReference>
<comment type="caution">
    <text evidence="4">The sequence shown here is derived from an EMBL/GenBank/DDBJ whole genome shotgun (WGS) entry which is preliminary data.</text>
</comment>
<dbReference type="InterPro" id="IPR016166">
    <property type="entry name" value="FAD-bd_PCMH"/>
</dbReference>
<dbReference type="PROSITE" id="PS51387">
    <property type="entry name" value="FAD_PCMH"/>
    <property type="match status" value="1"/>
</dbReference>
<evidence type="ECO:0000256" key="2">
    <source>
        <dbReference type="ARBA" id="ARBA00022827"/>
    </source>
</evidence>
<sequence>MSEAPRDEADVAEAVRAAAANGTPLEIRGGGTRGLGHAVTGAPLPLAGLSGITLYEPGALTLVARAGTPLSEIEAALAAEGQRLPFEPWDGRALTGANGAPTVGGMVAVNASGPRRIQAGACRDSLIGARFVDGTGMVIKNGGRVMKNVTGLDLVKLLAGSHGTLGALTEVAFRVLPVAERVVTVALDGLAPEAAVRAMAAAMGTPYDVTGAAHVPAGLGAGAVTMLRLEGFEGAVAHRSGALVAALAAFGPARIVEGPGDWPVLRDMELCAGRPGAVWRVSLKPSDGPALGARLAPLGAEVVSYDWAGGLLTVRADEAVDVRAAMRGLPGHATLARASEAAKARHGVFHPEPAPLAAIAAGLRAKFDPKGVLNPGRMVPAPAMV</sequence>
<dbReference type="InterPro" id="IPR016169">
    <property type="entry name" value="FAD-bd_PCMH_sub2"/>
</dbReference>